<dbReference type="VEuPathDB" id="TriTrypDB:BCY84_10805"/>
<organism evidence="10 11">
    <name type="scientific">Trypanosoma cruzi</name>
    <dbReference type="NCBI Taxonomy" id="5693"/>
    <lineage>
        <taxon>Eukaryota</taxon>
        <taxon>Discoba</taxon>
        <taxon>Euglenozoa</taxon>
        <taxon>Kinetoplastea</taxon>
        <taxon>Metakinetoplastina</taxon>
        <taxon>Trypanosomatida</taxon>
        <taxon>Trypanosomatidae</taxon>
        <taxon>Trypanosoma</taxon>
        <taxon>Schizotrypanum</taxon>
    </lineage>
</organism>
<dbReference type="Gene3D" id="3.10.620.10">
    <property type="entry name" value="Protein N-terminal glutamine amidohydrolase, alpha beta roll"/>
    <property type="match status" value="1"/>
</dbReference>
<name>A0A2V2V5C6_TRYCR</name>
<dbReference type="VEuPathDB" id="TriTrypDB:TcBrA4_0016890"/>
<evidence type="ECO:0000313" key="11">
    <source>
        <dbReference type="Proteomes" id="UP000246121"/>
    </source>
</evidence>
<dbReference type="VEuPathDB" id="TriTrypDB:ECC02_001841"/>
<feature type="domain" description="Protein N-terminal glutamine amidohydrolase alpha beta roll" evidence="9">
    <location>
        <begin position="40"/>
        <end position="225"/>
    </location>
</feature>
<proteinExistence type="inferred from homology"/>
<evidence type="ECO:0000256" key="5">
    <source>
        <dbReference type="ARBA" id="ARBA00022801"/>
    </source>
</evidence>
<evidence type="ECO:0000256" key="8">
    <source>
        <dbReference type="RuleBase" id="RU367082"/>
    </source>
</evidence>
<dbReference type="VEuPathDB" id="TriTrypDB:C3747_40g135"/>
<dbReference type="GO" id="GO:0005634">
    <property type="term" value="C:nucleus"/>
    <property type="evidence" value="ECO:0007669"/>
    <property type="project" value="TreeGrafter"/>
</dbReference>
<evidence type="ECO:0000256" key="2">
    <source>
        <dbReference type="ARBA" id="ARBA00011245"/>
    </source>
</evidence>
<dbReference type="EC" id="3.5.1.122" evidence="3 8"/>
<dbReference type="VEuPathDB" id="TriTrypDB:Tc_MARK_3705"/>
<keyword evidence="5 8" id="KW-0378">Hydrolase</keyword>
<dbReference type="GO" id="GO:0005829">
    <property type="term" value="C:cytosol"/>
    <property type="evidence" value="ECO:0007669"/>
    <property type="project" value="TreeGrafter"/>
</dbReference>
<evidence type="ECO:0000256" key="3">
    <source>
        <dbReference type="ARBA" id="ARBA00012718"/>
    </source>
</evidence>
<dbReference type="AlphaFoldDB" id="A0A2V2V5C6"/>
<evidence type="ECO:0000256" key="4">
    <source>
        <dbReference type="ARBA" id="ARBA00021247"/>
    </source>
</evidence>
<sequence>MTHALPSLEAVRRDVGGGDKSTRSRLEDAFKRLTRDRVPYASQYCEENTYKLIEILYAEYAVPDDAVFAVFVSNERKQTPVWMQRLAEEDGRDPVLWDYHVIALMTDTSGNWWVWDHDTVLPYPCSAKRYIMESFRPEMQMREEYRQWFRVASGRKYLASFSSDRSHMKTSGVPPPPWPIIQGSLAATTMQLPLYWNMAKQDDKKANMDGSMGDAYGNVVNIEGMMALVSND</sequence>
<dbReference type="VEuPathDB" id="TriTrypDB:TcG_05096"/>
<dbReference type="InterPro" id="IPR037132">
    <property type="entry name" value="N_Gln_amidohydro_ab_roll_sf"/>
</dbReference>
<dbReference type="VEuPathDB" id="TriTrypDB:TCSYLVIO_004958"/>
<dbReference type="Proteomes" id="UP000246121">
    <property type="component" value="Unassembled WGS sequence"/>
</dbReference>
<evidence type="ECO:0000256" key="7">
    <source>
        <dbReference type="ARBA" id="ARBA00048768"/>
    </source>
</evidence>
<reference evidence="10 11" key="1">
    <citation type="journal article" date="2018" name="Microb. Genom.">
        <title>Expanding an expanded genome: long-read sequencing of Trypanosoma cruzi.</title>
        <authorList>
            <person name="Berna L."/>
            <person name="Rodriguez M."/>
            <person name="Chiribao M.L."/>
            <person name="Parodi-Talice A."/>
            <person name="Pita S."/>
            <person name="Rijo G."/>
            <person name="Alvarez-Valin F."/>
            <person name="Robello C."/>
        </authorList>
    </citation>
    <scope>NUCLEOTIDE SEQUENCE [LARGE SCALE GENOMIC DNA]</scope>
    <source>
        <strain evidence="10 11">Dm28c</strain>
    </source>
</reference>
<dbReference type="Pfam" id="PF09764">
    <property type="entry name" value="Nt_Gln_amidase"/>
    <property type="match status" value="1"/>
</dbReference>
<gene>
    <name evidence="10" type="ORF">C4B63_48g108</name>
</gene>
<dbReference type="EMBL" id="PRFA01000048">
    <property type="protein sequence ID" value="PWU90782.1"/>
    <property type="molecule type" value="Genomic_DNA"/>
</dbReference>
<accession>A0A2V2V5C6</accession>
<dbReference type="VEuPathDB" id="TriTrypDB:TcCLB.507641.130"/>
<evidence type="ECO:0000259" key="9">
    <source>
        <dbReference type="Pfam" id="PF09764"/>
    </source>
</evidence>
<dbReference type="InterPro" id="IPR039733">
    <property type="entry name" value="NTAQ1"/>
</dbReference>
<dbReference type="InterPro" id="IPR023128">
    <property type="entry name" value="Prot_N_Gln_amidohydro_ab_roll"/>
</dbReference>
<comment type="similarity">
    <text evidence="1 8">Belongs to the NTAQ1 family.</text>
</comment>
<evidence type="ECO:0000256" key="1">
    <source>
        <dbReference type="ARBA" id="ARBA00008985"/>
    </source>
</evidence>
<dbReference type="PANTHER" id="PTHR13035">
    <property type="entry name" value="PROTEIN N-TERMINAL GLUTAMINE AMIDOHYDROLASE"/>
    <property type="match status" value="1"/>
</dbReference>
<comment type="subunit">
    <text evidence="2 8">Monomer.</text>
</comment>
<comment type="caution">
    <text evidence="10">The sequence shown here is derived from an EMBL/GenBank/DDBJ whole genome shotgun (WGS) entry which is preliminary data.</text>
</comment>
<protein>
    <recommendedName>
        <fullName evidence="4 8">Protein N-terminal glutamine amidohydrolase</fullName>
        <ecNumber evidence="3 8">3.5.1.122</ecNumber>
    </recommendedName>
    <alternativeName>
        <fullName evidence="6 8">Protein NH2-terminal glutamine deamidase</fullName>
    </alternativeName>
</protein>
<dbReference type="VEuPathDB" id="TriTrypDB:TCDM_14328"/>
<evidence type="ECO:0000256" key="6">
    <source>
        <dbReference type="ARBA" id="ARBA00029677"/>
    </source>
</evidence>
<comment type="catalytic activity">
    <reaction evidence="7 8">
        <text>N-terminal L-glutaminyl-[protein] + H2O = N-terminal L-glutamyl-[protein] + NH4(+)</text>
        <dbReference type="Rhea" id="RHEA:50680"/>
        <dbReference type="Rhea" id="RHEA-COMP:12668"/>
        <dbReference type="Rhea" id="RHEA-COMP:12777"/>
        <dbReference type="ChEBI" id="CHEBI:15377"/>
        <dbReference type="ChEBI" id="CHEBI:28938"/>
        <dbReference type="ChEBI" id="CHEBI:64721"/>
        <dbReference type="ChEBI" id="CHEBI:64722"/>
        <dbReference type="EC" id="3.5.1.122"/>
    </reaction>
</comment>
<dbReference type="GO" id="GO:0070773">
    <property type="term" value="F:protein-N-terminal glutamine amidohydrolase activity"/>
    <property type="evidence" value="ECO:0007669"/>
    <property type="project" value="UniProtKB-UniRule"/>
</dbReference>
<dbReference type="GO" id="GO:0008418">
    <property type="term" value="F:protein-N-terminal asparagine amidohydrolase activity"/>
    <property type="evidence" value="ECO:0007669"/>
    <property type="project" value="UniProtKB-UniRule"/>
</dbReference>
<dbReference type="PANTHER" id="PTHR13035:SF0">
    <property type="entry name" value="PROTEIN N-TERMINAL GLUTAMINE AMIDOHYDROLASE"/>
    <property type="match status" value="1"/>
</dbReference>
<dbReference type="VEuPathDB" id="TriTrypDB:C4B63_48g108"/>
<comment type="function">
    <text evidence="8">Mediates the side-chain deamidation of N-terminal glutamine residues to glutamate, an important step in N-end rule pathway of protein degradation. Conversion of the resulting N-terminal glutamine to glutamate renders the protein susceptible to arginylation, polyubiquitination and degradation as specified by the N-end rule. Does not act on substrates with internal or C-terminal glutamine and does not act on non-glutamine residues in any position.</text>
</comment>
<evidence type="ECO:0000313" key="10">
    <source>
        <dbReference type="EMBL" id="PWU90782.1"/>
    </source>
</evidence>